<evidence type="ECO:0000256" key="7">
    <source>
        <dbReference type="SAM" id="MobiDB-lite"/>
    </source>
</evidence>
<keyword evidence="3" id="KW-0479">Metal-binding</keyword>
<dbReference type="CDD" id="cd00314">
    <property type="entry name" value="plant_peroxidase_like"/>
    <property type="match status" value="1"/>
</dbReference>
<comment type="caution">
    <text evidence="11">The sequence shown here is derived from an EMBL/GenBank/DDBJ whole genome shotgun (WGS) entry which is preliminary data.</text>
</comment>
<reference evidence="11" key="1">
    <citation type="submission" date="2023-08" db="EMBL/GenBank/DDBJ databases">
        <authorList>
            <person name="Audoor S."/>
            <person name="Bilcke G."/>
        </authorList>
    </citation>
    <scope>NUCLEOTIDE SEQUENCE</scope>
</reference>
<accession>A0AAD2G0P3</accession>
<comment type="similarity">
    <text evidence="6">Belongs to the peroxidase family.</text>
</comment>
<keyword evidence="5" id="KW-0408">Iron</keyword>
<evidence type="ECO:0000256" key="4">
    <source>
        <dbReference type="ARBA" id="ARBA00023002"/>
    </source>
</evidence>
<evidence type="ECO:0000313" key="11">
    <source>
        <dbReference type="EMBL" id="CAJ1959032.1"/>
    </source>
</evidence>
<dbReference type="EMBL" id="CAKOGP040001980">
    <property type="protein sequence ID" value="CAJ1959032.1"/>
    <property type="molecule type" value="Genomic_DNA"/>
</dbReference>
<dbReference type="Gene3D" id="1.10.420.10">
    <property type="entry name" value="Peroxidase, domain 2"/>
    <property type="match status" value="1"/>
</dbReference>
<dbReference type="SUPFAM" id="SSF48113">
    <property type="entry name" value="Heme-dependent peroxidases"/>
    <property type="match status" value="1"/>
</dbReference>
<dbReference type="PANTHER" id="PTHR31356:SF66">
    <property type="entry name" value="CATALASE-PEROXIDASE"/>
    <property type="match status" value="1"/>
</dbReference>
<dbReference type="PANTHER" id="PTHR31356">
    <property type="entry name" value="THYLAKOID LUMENAL 29 KDA PROTEIN, CHLOROPLASTIC-RELATED"/>
    <property type="match status" value="1"/>
</dbReference>
<keyword evidence="8" id="KW-0472">Membrane</keyword>
<evidence type="ECO:0000313" key="12">
    <source>
        <dbReference type="Proteomes" id="UP001295423"/>
    </source>
</evidence>
<keyword evidence="12" id="KW-1185">Reference proteome</keyword>
<evidence type="ECO:0000256" key="1">
    <source>
        <dbReference type="ARBA" id="ARBA00022559"/>
    </source>
</evidence>
<dbReference type="InterPro" id="IPR044831">
    <property type="entry name" value="Ccp1-like"/>
</dbReference>
<dbReference type="InterPro" id="IPR010255">
    <property type="entry name" value="Haem_peroxidase_sf"/>
</dbReference>
<feature type="domain" description="Plant heme peroxidase family profile" evidence="10">
    <location>
        <begin position="149"/>
        <end position="408"/>
    </location>
</feature>
<feature type="transmembrane region" description="Helical" evidence="8">
    <location>
        <begin position="459"/>
        <end position="482"/>
    </location>
</feature>
<sequence length="495" mass="53624">MKFSTGAFAFLASICLRDVAIHCQEGDASWWESLPEAQQRKLASLFESNWFENEIDEDKRISYAYSAQQIYDFLATNKDSSPNDSYIGFAPLLLRASFHGAGTYTHATGTGGSNGGTIFNHAELADAQNGCIAGATTELGVLFHGQKDVPLADTMVIAGVVALDSMDFPRMDLLSITGGRDTISNVANRDRLPSADDDPLTRFTKQYDLTVSQTVALIGGSHNFGSAHGDCSGYVGQWTATPLSWFGPDRSDPSFFSDLLKEDWRWYKVCTYANDTVSYASVEDPFANGLPEAEEAPGGEVDACLVASSGEAMLCEEQAMRGCDFEDDIYAIDASPCDVNLLQMRLKSDFFLKANEAMMPYAETFASYPDVLAEEFGKAYHKITHNGLERCGLSGHGCPEGYSCQQLGENTLTQACVLDTAEQNGSSAGNTEDDQALGTSTAESAASRYADDDDDRDTVFIGLLAVVMFIGCVTMALVFMVFGKLNKVLEGTEEQ</sequence>
<evidence type="ECO:0000256" key="9">
    <source>
        <dbReference type="SAM" id="SignalP"/>
    </source>
</evidence>
<keyword evidence="8" id="KW-0812">Transmembrane</keyword>
<keyword evidence="9" id="KW-0732">Signal</keyword>
<organism evidence="11 12">
    <name type="scientific">Cylindrotheca closterium</name>
    <dbReference type="NCBI Taxonomy" id="2856"/>
    <lineage>
        <taxon>Eukaryota</taxon>
        <taxon>Sar</taxon>
        <taxon>Stramenopiles</taxon>
        <taxon>Ochrophyta</taxon>
        <taxon>Bacillariophyta</taxon>
        <taxon>Bacillariophyceae</taxon>
        <taxon>Bacillariophycidae</taxon>
        <taxon>Bacillariales</taxon>
        <taxon>Bacillariaceae</taxon>
        <taxon>Cylindrotheca</taxon>
    </lineage>
</organism>
<feature type="chain" id="PRO_5042280159" description="Plant heme peroxidase family profile domain-containing protein" evidence="9">
    <location>
        <begin position="24"/>
        <end position="495"/>
    </location>
</feature>
<feature type="region of interest" description="Disordered" evidence="7">
    <location>
        <begin position="423"/>
        <end position="449"/>
    </location>
</feature>
<dbReference type="PROSITE" id="PS00436">
    <property type="entry name" value="PEROXIDASE_2"/>
    <property type="match status" value="1"/>
</dbReference>
<protein>
    <recommendedName>
        <fullName evidence="10">Plant heme peroxidase family profile domain-containing protein</fullName>
    </recommendedName>
</protein>
<dbReference type="GO" id="GO:0020037">
    <property type="term" value="F:heme binding"/>
    <property type="evidence" value="ECO:0007669"/>
    <property type="project" value="InterPro"/>
</dbReference>
<evidence type="ECO:0000259" key="10">
    <source>
        <dbReference type="PROSITE" id="PS50873"/>
    </source>
</evidence>
<evidence type="ECO:0000256" key="6">
    <source>
        <dbReference type="RuleBase" id="RU004241"/>
    </source>
</evidence>
<feature type="signal peptide" evidence="9">
    <location>
        <begin position="1"/>
        <end position="23"/>
    </location>
</feature>
<dbReference type="Proteomes" id="UP001295423">
    <property type="component" value="Unassembled WGS sequence"/>
</dbReference>
<evidence type="ECO:0000256" key="5">
    <source>
        <dbReference type="ARBA" id="ARBA00023004"/>
    </source>
</evidence>
<evidence type="ECO:0000256" key="8">
    <source>
        <dbReference type="SAM" id="Phobius"/>
    </source>
</evidence>
<name>A0AAD2G0P3_9STRA</name>
<gene>
    <name evidence="11" type="ORF">CYCCA115_LOCUS17474</name>
</gene>
<dbReference type="InterPro" id="IPR002016">
    <property type="entry name" value="Haem_peroxidase"/>
</dbReference>
<evidence type="ECO:0000256" key="2">
    <source>
        <dbReference type="ARBA" id="ARBA00022617"/>
    </source>
</evidence>
<keyword evidence="4" id="KW-0560">Oxidoreductase</keyword>
<dbReference type="Gene3D" id="1.10.520.10">
    <property type="match status" value="1"/>
</dbReference>
<dbReference type="GO" id="GO:0046872">
    <property type="term" value="F:metal ion binding"/>
    <property type="evidence" value="ECO:0007669"/>
    <property type="project" value="UniProtKB-KW"/>
</dbReference>
<keyword evidence="2" id="KW-0349">Heme</keyword>
<dbReference type="GO" id="GO:0000302">
    <property type="term" value="P:response to reactive oxygen species"/>
    <property type="evidence" value="ECO:0007669"/>
    <property type="project" value="TreeGrafter"/>
</dbReference>
<dbReference type="PROSITE" id="PS50873">
    <property type="entry name" value="PEROXIDASE_4"/>
    <property type="match status" value="1"/>
</dbReference>
<dbReference type="InterPro" id="IPR002207">
    <property type="entry name" value="Peroxidase_I"/>
</dbReference>
<proteinExistence type="inferred from homology"/>
<dbReference type="GO" id="GO:0042744">
    <property type="term" value="P:hydrogen peroxide catabolic process"/>
    <property type="evidence" value="ECO:0007669"/>
    <property type="project" value="TreeGrafter"/>
</dbReference>
<dbReference type="PRINTS" id="PR00459">
    <property type="entry name" value="ASPEROXIDASE"/>
</dbReference>
<keyword evidence="1" id="KW-0575">Peroxidase</keyword>
<dbReference type="PRINTS" id="PR00458">
    <property type="entry name" value="PEROXIDASE"/>
</dbReference>
<dbReference type="Pfam" id="PF00141">
    <property type="entry name" value="peroxidase"/>
    <property type="match status" value="1"/>
</dbReference>
<keyword evidence="8" id="KW-1133">Transmembrane helix</keyword>
<dbReference type="AlphaFoldDB" id="A0AAD2G0P3"/>
<evidence type="ECO:0000256" key="3">
    <source>
        <dbReference type="ARBA" id="ARBA00022723"/>
    </source>
</evidence>
<dbReference type="GO" id="GO:0034599">
    <property type="term" value="P:cellular response to oxidative stress"/>
    <property type="evidence" value="ECO:0007669"/>
    <property type="project" value="InterPro"/>
</dbReference>
<dbReference type="GO" id="GO:0004601">
    <property type="term" value="F:peroxidase activity"/>
    <property type="evidence" value="ECO:0007669"/>
    <property type="project" value="UniProtKB-KW"/>
</dbReference>
<dbReference type="InterPro" id="IPR019794">
    <property type="entry name" value="Peroxidases_AS"/>
</dbReference>